<name>A0AC61Y2Y4_9FLAO</name>
<proteinExistence type="predicted"/>
<sequence length="224" mass="27249">MVLGKRAEIFFAEAIRQSSHYDLIAQNLQLIHNKQTLGEFDFFLKEQNTQQSLHVELVYKFYVYDSSFKQQLDRWIGPNRKDSLLKKIEHIKSHQFPLLFREESQELLQQQAIELEKIQQRVCFLAHLFVPKSLFHQQFELVNKHCISGYWLHGYEFTETEYGEFQFYSPKKPDWPIQPQHHQDWKSFPEILAEVNYLLQHQKAALIWMKKDEHTFERFFVVWW</sequence>
<evidence type="ECO:0000313" key="2">
    <source>
        <dbReference type="Proteomes" id="UP000356253"/>
    </source>
</evidence>
<dbReference type="Proteomes" id="UP000356253">
    <property type="component" value="Unassembled WGS sequence"/>
</dbReference>
<protein>
    <submittedName>
        <fullName evidence="1">Uncharacterized protein</fullName>
    </submittedName>
</protein>
<dbReference type="EMBL" id="CABVMM010000001">
    <property type="protein sequence ID" value="VVU98828.1"/>
    <property type="molecule type" value="Genomic_DNA"/>
</dbReference>
<reference evidence="1" key="1">
    <citation type="submission" date="2019-09" db="EMBL/GenBank/DDBJ databases">
        <authorList>
            <person name="Rodrigo-Torres L."/>
            <person name="Arahal R. D."/>
            <person name="Lucena T."/>
        </authorList>
    </citation>
    <scope>NUCLEOTIDE SEQUENCE</scope>
    <source>
        <strain evidence="1">ISS653</strain>
    </source>
</reference>
<evidence type="ECO:0000313" key="1">
    <source>
        <dbReference type="EMBL" id="VVU98828.1"/>
    </source>
</evidence>
<organism evidence="1 2">
    <name type="scientific">Mesonia oceanica</name>
    <dbReference type="NCBI Taxonomy" id="2687242"/>
    <lineage>
        <taxon>Bacteria</taxon>
        <taxon>Pseudomonadati</taxon>
        <taxon>Bacteroidota</taxon>
        <taxon>Flavobacteriia</taxon>
        <taxon>Flavobacteriales</taxon>
        <taxon>Flavobacteriaceae</taxon>
        <taxon>Mesonia</taxon>
    </lineage>
</organism>
<keyword evidence="2" id="KW-1185">Reference proteome</keyword>
<accession>A0AC61Y2Y4</accession>
<gene>
    <name evidence="1" type="ORF">FVB9532_00075</name>
</gene>
<comment type="caution">
    <text evidence="1">The sequence shown here is derived from an EMBL/GenBank/DDBJ whole genome shotgun (WGS) entry which is preliminary data.</text>
</comment>